<keyword evidence="3" id="KW-1185">Reference proteome</keyword>
<dbReference type="AlphaFoldDB" id="A0A0K6HCQ9"/>
<dbReference type="Pfam" id="PF13646">
    <property type="entry name" value="HEAT_2"/>
    <property type="match status" value="1"/>
</dbReference>
<dbReference type="InterPro" id="IPR011989">
    <property type="entry name" value="ARM-like"/>
</dbReference>
<evidence type="ECO:0000313" key="3">
    <source>
        <dbReference type="Proteomes" id="UP000182598"/>
    </source>
</evidence>
<dbReference type="EMBL" id="CYHB01000012">
    <property type="protein sequence ID" value="CUA88770.1"/>
    <property type="molecule type" value="Genomic_DNA"/>
</dbReference>
<dbReference type="SUPFAM" id="SSF48371">
    <property type="entry name" value="ARM repeat"/>
    <property type="match status" value="1"/>
</dbReference>
<dbReference type="RefSeq" id="WP_082432565.1">
    <property type="nucleotide sequence ID" value="NZ_CYHB01000012.1"/>
</dbReference>
<feature type="transmembrane region" description="Helical" evidence="1">
    <location>
        <begin position="17"/>
        <end position="42"/>
    </location>
</feature>
<dbReference type="Gene3D" id="1.25.10.10">
    <property type="entry name" value="Leucine-rich Repeat Variant"/>
    <property type="match status" value="2"/>
</dbReference>
<sequence>MIAQEHNLASDTASEALLYWLNLITVGVLLAVVATFVSLFWLRLKHQKVAEQVAQRQTYWQQVLFEACDPKHCIKLDSQRLRELKANKDIFFWFMQKWSQMHQYVRGDADDGLQQLADRLKLETRILRLTDTQDTRLLIACCIALGDMQKLSSQAVIRLVELTDHKSGMVVLTALRALMRYDAPLALPLLLKNVQHIAPERLVSILRECPPRLLSEQVSQTILRDNPKYASYLLKVIKGMDLNVSDTFVMQTLQRFADSDDIIAATIGLIQSPKLLPLVRQHTKHPAEAVRIQATSTLARLAQPADIELLWQLVCDKSWWVRYRAAEGLFEQPQLARSEIMARAAQLTDEYGKTMIAQIAAETHYGRI</sequence>
<keyword evidence="1" id="KW-1133">Transmembrane helix</keyword>
<reference evidence="3" key="1">
    <citation type="submission" date="2015-08" db="EMBL/GenBank/DDBJ databases">
        <authorList>
            <person name="Varghese N."/>
        </authorList>
    </citation>
    <scope>NUCLEOTIDE SEQUENCE [LARGE SCALE GENOMIC DNA]</scope>
    <source>
        <strain evidence="3">DSM 27808</strain>
    </source>
</reference>
<evidence type="ECO:0000313" key="2">
    <source>
        <dbReference type="EMBL" id="CUA88770.1"/>
    </source>
</evidence>
<dbReference type="Proteomes" id="UP000182598">
    <property type="component" value="Unassembled WGS sequence"/>
</dbReference>
<organism evidence="2 3">
    <name type="scientific">Pseudidiomarina woesei</name>
    <dbReference type="NCBI Taxonomy" id="1381080"/>
    <lineage>
        <taxon>Bacteria</taxon>
        <taxon>Pseudomonadati</taxon>
        <taxon>Pseudomonadota</taxon>
        <taxon>Gammaproteobacteria</taxon>
        <taxon>Alteromonadales</taxon>
        <taxon>Idiomarinaceae</taxon>
        <taxon>Pseudidiomarina</taxon>
    </lineage>
</organism>
<gene>
    <name evidence="2" type="ORF">Ga0061064_2327</name>
</gene>
<keyword evidence="1" id="KW-0472">Membrane</keyword>
<evidence type="ECO:0000256" key="1">
    <source>
        <dbReference type="SAM" id="Phobius"/>
    </source>
</evidence>
<dbReference type="OrthoDB" id="9801841at2"/>
<accession>A0A0K6HCQ9</accession>
<name>A0A0K6HCQ9_9GAMM</name>
<dbReference type="InterPro" id="IPR016024">
    <property type="entry name" value="ARM-type_fold"/>
</dbReference>
<proteinExistence type="predicted"/>
<keyword evidence="1" id="KW-0812">Transmembrane</keyword>
<protein>
    <submittedName>
        <fullName evidence="2">HEAT repeat</fullName>
    </submittedName>
</protein>